<dbReference type="EnsemblMetazoa" id="SMAR010504-RA">
    <property type="protein sequence ID" value="SMAR010504-PA"/>
    <property type="gene ID" value="SMAR010504"/>
</dbReference>
<feature type="transmembrane region" description="Helical" evidence="1">
    <location>
        <begin position="59"/>
        <end position="77"/>
    </location>
</feature>
<accession>T1J9V4</accession>
<name>T1J9V4_STRMM</name>
<protein>
    <submittedName>
        <fullName evidence="2">Uncharacterized protein</fullName>
    </submittedName>
</protein>
<reference evidence="3" key="1">
    <citation type="submission" date="2011-05" db="EMBL/GenBank/DDBJ databases">
        <authorList>
            <person name="Richards S.R."/>
            <person name="Qu J."/>
            <person name="Jiang H."/>
            <person name="Jhangiani S.N."/>
            <person name="Agravi P."/>
            <person name="Goodspeed R."/>
            <person name="Gross S."/>
            <person name="Mandapat C."/>
            <person name="Jackson L."/>
            <person name="Mathew T."/>
            <person name="Pu L."/>
            <person name="Thornton R."/>
            <person name="Saada N."/>
            <person name="Wilczek-Boney K.B."/>
            <person name="Lee S."/>
            <person name="Kovar C."/>
            <person name="Wu Y."/>
            <person name="Scherer S.E."/>
            <person name="Worley K.C."/>
            <person name="Muzny D.M."/>
            <person name="Gibbs R."/>
        </authorList>
    </citation>
    <scope>NUCLEOTIDE SEQUENCE</scope>
    <source>
        <strain evidence="3">Brora</strain>
    </source>
</reference>
<evidence type="ECO:0000313" key="2">
    <source>
        <dbReference type="EnsemblMetazoa" id="SMAR010504-PA"/>
    </source>
</evidence>
<evidence type="ECO:0000313" key="3">
    <source>
        <dbReference type="Proteomes" id="UP000014500"/>
    </source>
</evidence>
<keyword evidence="1" id="KW-1133">Transmembrane helix</keyword>
<evidence type="ECO:0000256" key="1">
    <source>
        <dbReference type="SAM" id="Phobius"/>
    </source>
</evidence>
<reference evidence="2" key="2">
    <citation type="submission" date="2015-02" db="UniProtKB">
        <authorList>
            <consortium name="EnsemblMetazoa"/>
        </authorList>
    </citation>
    <scope>IDENTIFICATION</scope>
</reference>
<proteinExistence type="predicted"/>
<dbReference type="HOGENOM" id="CLU_2295143_0_0_1"/>
<sequence length="101" mass="11418">MQLELFRDMDCVFILARQTQSALTDLPAFVVVPAEDFRPKLFCAVICNLNLKHKINLNGFKLVIALLIFATTLTAAIDERFFSHSFVQSCQESAVKHCNNL</sequence>
<keyword evidence="3" id="KW-1185">Reference proteome</keyword>
<keyword evidence="1" id="KW-0812">Transmembrane</keyword>
<dbReference type="EMBL" id="JH431979">
    <property type="status" value="NOT_ANNOTATED_CDS"/>
    <property type="molecule type" value="Genomic_DNA"/>
</dbReference>
<dbReference type="Proteomes" id="UP000014500">
    <property type="component" value="Unassembled WGS sequence"/>
</dbReference>
<dbReference type="AlphaFoldDB" id="T1J9V4"/>
<organism evidence="2 3">
    <name type="scientific">Strigamia maritima</name>
    <name type="common">European centipede</name>
    <name type="synonym">Geophilus maritimus</name>
    <dbReference type="NCBI Taxonomy" id="126957"/>
    <lineage>
        <taxon>Eukaryota</taxon>
        <taxon>Metazoa</taxon>
        <taxon>Ecdysozoa</taxon>
        <taxon>Arthropoda</taxon>
        <taxon>Myriapoda</taxon>
        <taxon>Chilopoda</taxon>
        <taxon>Pleurostigmophora</taxon>
        <taxon>Geophilomorpha</taxon>
        <taxon>Linotaeniidae</taxon>
        <taxon>Strigamia</taxon>
    </lineage>
</organism>
<keyword evidence="1" id="KW-0472">Membrane</keyword>